<dbReference type="InterPro" id="IPR018062">
    <property type="entry name" value="HTH_AraC-typ_CS"/>
</dbReference>
<dbReference type="SUPFAM" id="SSF46689">
    <property type="entry name" value="Homeodomain-like"/>
    <property type="match status" value="1"/>
</dbReference>
<dbReference type="SMART" id="SM00342">
    <property type="entry name" value="HTH_ARAC"/>
    <property type="match status" value="1"/>
</dbReference>
<dbReference type="InterPro" id="IPR009057">
    <property type="entry name" value="Homeodomain-like_sf"/>
</dbReference>
<accession>A0A172QQU7</accession>
<gene>
    <name evidence="5" type="ORF">ccrud_01710</name>
</gene>
<evidence type="ECO:0000256" key="2">
    <source>
        <dbReference type="ARBA" id="ARBA00023125"/>
    </source>
</evidence>
<keyword evidence="2" id="KW-0238">DNA-binding</keyword>
<proteinExistence type="predicted"/>
<protein>
    <submittedName>
        <fullName evidence="5">AraC family transcriptional regulator</fullName>
    </submittedName>
</protein>
<dbReference type="SMART" id="SM00871">
    <property type="entry name" value="AraC_E_bind"/>
    <property type="match status" value="1"/>
</dbReference>
<evidence type="ECO:0000259" key="4">
    <source>
        <dbReference type="PROSITE" id="PS01124"/>
    </source>
</evidence>
<dbReference type="InterPro" id="IPR029442">
    <property type="entry name" value="GyrI-like"/>
</dbReference>
<dbReference type="OrthoDB" id="9801123at2"/>
<dbReference type="InterPro" id="IPR018060">
    <property type="entry name" value="HTH_AraC"/>
</dbReference>
<dbReference type="GO" id="GO:0003700">
    <property type="term" value="F:DNA-binding transcription factor activity"/>
    <property type="evidence" value="ECO:0007669"/>
    <property type="project" value="InterPro"/>
</dbReference>
<dbReference type="PANTHER" id="PTHR47504:SF5">
    <property type="entry name" value="RIGHT ORIGIN-BINDING PROTEIN"/>
    <property type="match status" value="1"/>
</dbReference>
<dbReference type="PRINTS" id="PR00032">
    <property type="entry name" value="HTHARAC"/>
</dbReference>
<dbReference type="Pfam" id="PF12833">
    <property type="entry name" value="HTH_18"/>
    <property type="match status" value="1"/>
</dbReference>
<keyword evidence="3" id="KW-0804">Transcription</keyword>
<dbReference type="EMBL" id="CP015622">
    <property type="protein sequence ID" value="ANE03054.1"/>
    <property type="molecule type" value="Genomic_DNA"/>
</dbReference>
<dbReference type="InterPro" id="IPR020449">
    <property type="entry name" value="Tscrpt_reg_AraC-type_HTH"/>
</dbReference>
<dbReference type="Gene3D" id="1.10.10.60">
    <property type="entry name" value="Homeodomain-like"/>
    <property type="match status" value="1"/>
</dbReference>
<name>A0A172QQU7_9CORY</name>
<dbReference type="Proteomes" id="UP000076929">
    <property type="component" value="Chromosome"/>
</dbReference>
<organism evidence="5 6">
    <name type="scientific">Corynebacterium crudilactis</name>
    <dbReference type="NCBI Taxonomy" id="1652495"/>
    <lineage>
        <taxon>Bacteria</taxon>
        <taxon>Bacillati</taxon>
        <taxon>Actinomycetota</taxon>
        <taxon>Actinomycetes</taxon>
        <taxon>Mycobacteriales</taxon>
        <taxon>Corynebacteriaceae</taxon>
        <taxon>Corynebacterium</taxon>
    </lineage>
</organism>
<dbReference type="KEGG" id="ccjz:ccrud_01710"/>
<keyword evidence="1" id="KW-0805">Transcription regulation</keyword>
<dbReference type="AlphaFoldDB" id="A0A172QQU7"/>
<dbReference type="SUPFAM" id="SSF55136">
    <property type="entry name" value="Probable bacterial effector-binding domain"/>
    <property type="match status" value="1"/>
</dbReference>
<dbReference type="InterPro" id="IPR050959">
    <property type="entry name" value="MarA-like"/>
</dbReference>
<dbReference type="PROSITE" id="PS00041">
    <property type="entry name" value="HTH_ARAC_FAMILY_1"/>
    <property type="match status" value="1"/>
</dbReference>
<evidence type="ECO:0000313" key="6">
    <source>
        <dbReference type="Proteomes" id="UP000076929"/>
    </source>
</evidence>
<evidence type="ECO:0000313" key="5">
    <source>
        <dbReference type="EMBL" id="ANE03054.1"/>
    </source>
</evidence>
<keyword evidence="6" id="KW-1185">Reference proteome</keyword>
<dbReference type="PANTHER" id="PTHR47504">
    <property type="entry name" value="RIGHT ORIGIN-BINDING PROTEIN"/>
    <property type="match status" value="1"/>
</dbReference>
<dbReference type="PROSITE" id="PS01124">
    <property type="entry name" value="HTH_ARAC_FAMILY_2"/>
    <property type="match status" value="1"/>
</dbReference>
<evidence type="ECO:0000256" key="1">
    <source>
        <dbReference type="ARBA" id="ARBA00023015"/>
    </source>
</evidence>
<dbReference type="RefSeq" id="WP_066563981.1">
    <property type="nucleotide sequence ID" value="NZ_CP015622.1"/>
</dbReference>
<feature type="domain" description="HTH araC/xylS-type" evidence="4">
    <location>
        <begin position="5"/>
        <end position="100"/>
    </location>
</feature>
<dbReference type="Gene3D" id="3.20.80.10">
    <property type="entry name" value="Regulatory factor, effector binding domain"/>
    <property type="match status" value="1"/>
</dbReference>
<evidence type="ECO:0000256" key="3">
    <source>
        <dbReference type="ARBA" id="ARBA00023163"/>
    </source>
</evidence>
<dbReference type="InterPro" id="IPR011256">
    <property type="entry name" value="Reg_factor_effector_dom_sf"/>
</dbReference>
<dbReference type="InterPro" id="IPR010499">
    <property type="entry name" value="AraC_E-bd"/>
</dbReference>
<sequence length="282" mass="31883">MLELNRIIQEIEDDLEVDVDKLARRALTTEYHLRKMFGTLAGMSLAEYIRNRRLTLAAADLKAGQAVLDVAIKYGYASSEAFARAFRRFHAVNPSQARSDSIMLSSQPRLRFHIHVKGVTDLRYRIIEKEAFYLTGFHTQVQLVFKGDNQGIVDFEKSLGKDLKARLLSLNDIEPKGALSISDEIENQQAEGSTLDYWHAVATSNPSKEFESMEVPAGTWVMFESEGAFPESIQQMWADAATEWFPANPYSWAPGPQLLHTEYSEDFSTASAQLWLPITRNS</sequence>
<dbReference type="GO" id="GO:0043565">
    <property type="term" value="F:sequence-specific DNA binding"/>
    <property type="evidence" value="ECO:0007669"/>
    <property type="project" value="InterPro"/>
</dbReference>
<dbReference type="Pfam" id="PF06445">
    <property type="entry name" value="GyrI-like"/>
    <property type="match status" value="1"/>
</dbReference>
<reference evidence="5 6" key="1">
    <citation type="submission" date="2016-05" db="EMBL/GenBank/DDBJ databases">
        <title>Complete genome sequence of Corynebacterium crudilactis, a new Corynebacterium species isolated from raw cow's milk.</title>
        <authorList>
            <person name="Christian R."/>
            <person name="Zimmermann J."/>
            <person name="Lipski A."/>
            <person name="Kalinowski J."/>
        </authorList>
    </citation>
    <scope>NUCLEOTIDE SEQUENCE [LARGE SCALE GENOMIC DNA]</scope>
    <source>
        <strain evidence="5 6">JZ16</strain>
    </source>
</reference>
<dbReference type="STRING" id="1652495.ccrud_01710"/>